<comment type="caution">
    <text evidence="4">The sequence shown here is derived from an EMBL/GenBank/DDBJ whole genome shotgun (WGS) entry which is preliminary data.</text>
</comment>
<dbReference type="PANTHER" id="PTHR39942:SF1">
    <property type="entry name" value="BCDNA.LD26519-RELATED"/>
    <property type="match status" value="1"/>
</dbReference>
<dbReference type="Gene3D" id="3.40.1800.20">
    <property type="match status" value="1"/>
</dbReference>
<dbReference type="GO" id="GO:0008270">
    <property type="term" value="F:zinc ion binding"/>
    <property type="evidence" value="ECO:0007669"/>
    <property type="project" value="UniProtKB-UniRule"/>
</dbReference>
<feature type="region of interest" description="Disordered" evidence="2">
    <location>
        <begin position="143"/>
        <end position="172"/>
    </location>
</feature>
<evidence type="ECO:0000259" key="3">
    <source>
        <dbReference type="PROSITE" id="PS51915"/>
    </source>
</evidence>
<dbReference type="EMBL" id="JAZDUA010000214">
    <property type="protein sequence ID" value="KAK7864009.1"/>
    <property type="molecule type" value="Genomic_DNA"/>
</dbReference>
<dbReference type="SUPFAM" id="SSF57716">
    <property type="entry name" value="Glucocorticoid receptor-like (DNA-binding domain)"/>
    <property type="match status" value="1"/>
</dbReference>
<feature type="binding site" evidence="1">
    <location>
        <position position="59"/>
    </location>
    <ligand>
        <name>Zn(2+)</name>
        <dbReference type="ChEBI" id="CHEBI:29105"/>
    </ligand>
</feature>
<reference evidence="4 5" key="1">
    <citation type="submission" date="2024-03" db="EMBL/GenBank/DDBJ databases">
        <title>The genome assembly and annotation of the cricket Gryllus longicercus Weissman &amp; Gray.</title>
        <authorList>
            <person name="Szrajer S."/>
            <person name="Gray D."/>
            <person name="Ylla G."/>
        </authorList>
    </citation>
    <scope>NUCLEOTIDE SEQUENCE [LARGE SCALE GENOMIC DNA]</scope>
    <source>
        <strain evidence="4">DAG 2021-001</strain>
        <tissue evidence="4">Whole body minus gut</tissue>
    </source>
</reference>
<dbReference type="PROSITE" id="PS51915">
    <property type="entry name" value="ZAD"/>
    <property type="match status" value="1"/>
</dbReference>
<keyword evidence="1" id="KW-0863">Zinc-finger</keyword>
<dbReference type="AlphaFoldDB" id="A0AAN9VTQ4"/>
<organism evidence="4 5">
    <name type="scientific">Gryllus longicercus</name>
    <dbReference type="NCBI Taxonomy" id="2509291"/>
    <lineage>
        <taxon>Eukaryota</taxon>
        <taxon>Metazoa</taxon>
        <taxon>Ecdysozoa</taxon>
        <taxon>Arthropoda</taxon>
        <taxon>Hexapoda</taxon>
        <taxon>Insecta</taxon>
        <taxon>Pterygota</taxon>
        <taxon>Neoptera</taxon>
        <taxon>Polyneoptera</taxon>
        <taxon>Orthoptera</taxon>
        <taxon>Ensifera</taxon>
        <taxon>Gryllidea</taxon>
        <taxon>Grylloidea</taxon>
        <taxon>Gryllidae</taxon>
        <taxon>Gryllinae</taxon>
        <taxon>Gryllus</taxon>
    </lineage>
</organism>
<accession>A0AAN9VTQ4</accession>
<dbReference type="InterPro" id="IPR012934">
    <property type="entry name" value="Znf_AD"/>
</dbReference>
<keyword evidence="5" id="KW-1185">Reference proteome</keyword>
<dbReference type="PANTHER" id="PTHR39942">
    <property type="entry name" value="BCDNA.LD26519-RELATED"/>
    <property type="match status" value="1"/>
</dbReference>
<feature type="compositionally biased region" description="Polar residues" evidence="2">
    <location>
        <begin position="143"/>
        <end position="159"/>
    </location>
</feature>
<keyword evidence="1" id="KW-0862">Zinc</keyword>
<dbReference type="SMART" id="SM00868">
    <property type="entry name" value="zf-AD"/>
    <property type="match status" value="1"/>
</dbReference>
<dbReference type="Pfam" id="PF07776">
    <property type="entry name" value="zf-AD"/>
    <property type="match status" value="1"/>
</dbReference>
<feature type="binding site" evidence="1">
    <location>
        <position position="12"/>
    </location>
    <ligand>
        <name>Zn(2+)</name>
        <dbReference type="ChEBI" id="CHEBI:29105"/>
    </ligand>
</feature>
<evidence type="ECO:0000313" key="4">
    <source>
        <dbReference type="EMBL" id="KAK7864009.1"/>
    </source>
</evidence>
<feature type="domain" description="ZAD" evidence="3">
    <location>
        <begin position="10"/>
        <end position="86"/>
    </location>
</feature>
<keyword evidence="1" id="KW-0479">Metal-binding</keyword>
<evidence type="ECO:0000256" key="1">
    <source>
        <dbReference type="PROSITE-ProRule" id="PRU01263"/>
    </source>
</evidence>
<name>A0AAN9VTQ4_9ORTH</name>
<evidence type="ECO:0000256" key="2">
    <source>
        <dbReference type="SAM" id="MobiDB-lite"/>
    </source>
</evidence>
<dbReference type="Proteomes" id="UP001378592">
    <property type="component" value="Unassembled WGS sequence"/>
</dbReference>
<proteinExistence type="predicted"/>
<feature type="binding site" evidence="1">
    <location>
        <position position="62"/>
    </location>
    <ligand>
        <name>Zn(2+)</name>
        <dbReference type="ChEBI" id="CHEBI:29105"/>
    </ligand>
</feature>
<dbReference type="GO" id="GO:0005634">
    <property type="term" value="C:nucleus"/>
    <property type="evidence" value="ECO:0007669"/>
    <property type="project" value="InterPro"/>
</dbReference>
<sequence>MQEFYSGATGACRLCLSESEFQLLIFGDTGQKLGIHFKIQSCFPSLQVTEHDGLPDSICYRCLFSLEQTYDFWTKCCTTEAILSKSHLQKKHQVIPEQKIINYQPKEATFPYTADDSDWDEWFIWDATYKISQSQNQYSKQMPITHHSNNQGKNPSLMFQSGGYEDTSQQHMRKKNNSLFKYDFLQEDVPWINENSVMMETVDSHPSTSKTNATNFSSSFWKQSSLNTKMQKYVNPLASSLYSPFGEFKKEVQKVYNSENSEHSNPNYFSQDKTSLTKLLNQYGCNMFSTNNEIKSAKENCPLTYNASICNDFLTNATNLLQRFRSNNSLYY</sequence>
<gene>
    <name evidence="4" type="ORF">R5R35_000115</name>
</gene>
<feature type="binding site" evidence="1">
    <location>
        <position position="15"/>
    </location>
    <ligand>
        <name>Zn(2+)</name>
        <dbReference type="ChEBI" id="CHEBI:29105"/>
    </ligand>
</feature>
<protein>
    <recommendedName>
        <fullName evidence="3">ZAD domain-containing protein</fullName>
    </recommendedName>
</protein>
<evidence type="ECO:0000313" key="5">
    <source>
        <dbReference type="Proteomes" id="UP001378592"/>
    </source>
</evidence>